<dbReference type="EMBL" id="CP003493">
    <property type="protein sequence ID" value="AFV88433.1"/>
    <property type="molecule type" value="Genomic_DNA"/>
</dbReference>
<dbReference type="InterPro" id="IPR011335">
    <property type="entry name" value="Restrct_endonuc-II-like"/>
</dbReference>
<name>K7RU44_ACIA4</name>
<evidence type="ECO:0000313" key="2">
    <source>
        <dbReference type="Proteomes" id="UP000000214"/>
    </source>
</evidence>
<dbReference type="STRING" id="1171373.PACID_05920"/>
<accession>K7RU44</accession>
<dbReference type="HOGENOM" id="CLU_052626_7_0_11"/>
<sequence length="329" mass="36948">MPWGQQIGVSDSENWGVRIVELLETRPVIRIPTTGPLRHQARRAVAAGLALRPLPGIVMSPRVEADPKAWIYANWLWRPTSVVTGRAALSLQMEPRIDVPTIDALLPYRYADRGLLRFHYASLPGELITDIGMGLAASPEAAALFLGSHGDWAPFCDALRTGAVTADEIRRARELLPRRSDARLMDLTVRYTSGAPYSVPELEFHELLRILGITGWKANCPVRLNVTEGGRPVVRERYPDAAFEAEKLAVEINSEKYHNSSDAFARDTLRARWFATEGWRQFPVTPAQLRNNPNDLLADLCSRLHRDHRPAGLPRVEYRPEAPFWRVVG</sequence>
<dbReference type="eggNOG" id="COG2852">
    <property type="taxonomic scope" value="Bacteria"/>
</dbReference>
<gene>
    <name evidence="1" type="ordered locus">PACID_05920</name>
</gene>
<dbReference type="Proteomes" id="UP000000214">
    <property type="component" value="Chromosome"/>
</dbReference>
<reference evidence="1 2" key="1">
    <citation type="journal article" date="2012" name="BMC Genomics">
        <title>The genome sequence of Propionibacterium acidipropionici provides insights into its biotechnological and industrial potential.</title>
        <authorList>
            <person name="Parizzi L.P."/>
            <person name="Grassi M.C."/>
            <person name="Llerena L.A."/>
            <person name="Carazzolle M.F."/>
            <person name="Queiroz V.L."/>
            <person name="Lunardi I."/>
            <person name="Zeidler A.F."/>
            <person name="Teixeira P.J."/>
            <person name="Mieczkowski P."/>
            <person name="Rincones J."/>
            <person name="Pereira G.A."/>
        </authorList>
    </citation>
    <scope>NUCLEOTIDE SEQUENCE [LARGE SCALE GENOMIC DNA]</scope>
    <source>
        <strain evidence="2">ATCC 4875 / DSM 20272 / JCM 6432 / NBRC 12425 / NCIMB 8070</strain>
    </source>
</reference>
<dbReference type="PATRIC" id="fig|1171373.8.peg.599"/>
<dbReference type="KEGG" id="pbo:PACID_05920"/>
<dbReference type="AlphaFoldDB" id="K7RU44"/>
<evidence type="ECO:0000313" key="1">
    <source>
        <dbReference type="EMBL" id="AFV88433.1"/>
    </source>
</evidence>
<dbReference type="SUPFAM" id="SSF52980">
    <property type="entry name" value="Restriction endonuclease-like"/>
    <property type="match status" value="1"/>
</dbReference>
<evidence type="ECO:0008006" key="3">
    <source>
        <dbReference type="Google" id="ProtNLM"/>
    </source>
</evidence>
<protein>
    <recommendedName>
        <fullName evidence="3">DUF559 domain-containing protein</fullName>
    </recommendedName>
</protein>
<organism evidence="1 2">
    <name type="scientific">Acidipropionibacterium acidipropionici (strain ATCC 4875 / DSM 20272 / JCM 6432 / NBRC 12425 / NCIMB 8070 / 4)</name>
    <name type="common">Propionibacterium acidipropionici</name>
    <dbReference type="NCBI Taxonomy" id="1171373"/>
    <lineage>
        <taxon>Bacteria</taxon>
        <taxon>Bacillati</taxon>
        <taxon>Actinomycetota</taxon>
        <taxon>Actinomycetes</taxon>
        <taxon>Propionibacteriales</taxon>
        <taxon>Propionibacteriaceae</taxon>
        <taxon>Acidipropionibacterium</taxon>
    </lineage>
</organism>
<proteinExistence type="predicted"/>